<dbReference type="AlphaFoldDB" id="A0A918WIQ0"/>
<dbReference type="Proteomes" id="UP000646244">
    <property type="component" value="Unassembled WGS sequence"/>
</dbReference>
<evidence type="ECO:0000256" key="1">
    <source>
        <dbReference type="ARBA" id="ARBA00012513"/>
    </source>
</evidence>
<dbReference type="EMBL" id="BMVB01000008">
    <property type="protein sequence ID" value="GHC51245.1"/>
    <property type="molecule type" value="Genomic_DNA"/>
</dbReference>
<gene>
    <name evidence="9" type="ORF">GCM10010507_28940</name>
</gene>
<dbReference type="InterPro" id="IPR007822">
    <property type="entry name" value="LANC-like"/>
</dbReference>
<dbReference type="GO" id="GO:0031179">
    <property type="term" value="P:peptide modification"/>
    <property type="evidence" value="ECO:0007669"/>
    <property type="project" value="InterPro"/>
</dbReference>
<dbReference type="InterPro" id="IPR058053">
    <property type="entry name" value="RamC_C"/>
</dbReference>
<evidence type="ECO:0000256" key="7">
    <source>
        <dbReference type="SAM" id="MobiDB-lite"/>
    </source>
</evidence>
<dbReference type="GO" id="GO:0005524">
    <property type="term" value="F:ATP binding"/>
    <property type="evidence" value="ECO:0007669"/>
    <property type="project" value="UniProtKB-KW"/>
</dbReference>
<dbReference type="PANTHER" id="PTHR43289:SF6">
    <property type="entry name" value="SERINE_THREONINE-PROTEIN KINASE NEKL-3"/>
    <property type="match status" value="1"/>
</dbReference>
<dbReference type="GO" id="GO:0004674">
    <property type="term" value="F:protein serine/threonine kinase activity"/>
    <property type="evidence" value="ECO:0007669"/>
    <property type="project" value="UniProtKB-KW"/>
</dbReference>
<dbReference type="PROSITE" id="PS50011">
    <property type="entry name" value="PROTEIN_KINASE_DOM"/>
    <property type="match status" value="1"/>
</dbReference>
<dbReference type="InterPro" id="IPR011009">
    <property type="entry name" value="Kinase-like_dom_sf"/>
</dbReference>
<evidence type="ECO:0000256" key="5">
    <source>
        <dbReference type="ARBA" id="ARBA00022777"/>
    </source>
</evidence>
<dbReference type="InterPro" id="IPR057929">
    <property type="entry name" value="RamC_N"/>
</dbReference>
<keyword evidence="3" id="KW-0808">Transferase</keyword>
<dbReference type="RefSeq" id="WP_190110174.1">
    <property type="nucleotide sequence ID" value="NZ_BMVB01000008.1"/>
</dbReference>
<evidence type="ECO:0000313" key="10">
    <source>
        <dbReference type="Proteomes" id="UP000646244"/>
    </source>
</evidence>
<comment type="caution">
    <text evidence="9">The sequence shown here is derived from an EMBL/GenBank/DDBJ whole genome shotgun (WGS) entry which is preliminary data.</text>
</comment>
<keyword evidence="2 9" id="KW-0723">Serine/threonine-protein kinase</keyword>
<evidence type="ECO:0000256" key="3">
    <source>
        <dbReference type="ARBA" id="ARBA00022679"/>
    </source>
</evidence>
<keyword evidence="6" id="KW-0067">ATP-binding</keyword>
<keyword evidence="5 9" id="KW-0418">Kinase</keyword>
<feature type="region of interest" description="Disordered" evidence="7">
    <location>
        <begin position="476"/>
        <end position="497"/>
    </location>
</feature>
<dbReference type="Gene3D" id="1.50.10.20">
    <property type="match status" value="1"/>
</dbReference>
<dbReference type="SMART" id="SM01260">
    <property type="entry name" value="LANC_like"/>
    <property type="match status" value="1"/>
</dbReference>
<dbReference type="NCBIfam" id="NF038151">
    <property type="entry name" value="lanthi_synth_III"/>
    <property type="match status" value="1"/>
</dbReference>
<dbReference type="CDD" id="cd04791">
    <property type="entry name" value="LanC_SerThrkinase"/>
    <property type="match status" value="1"/>
</dbReference>
<evidence type="ECO:0000256" key="4">
    <source>
        <dbReference type="ARBA" id="ARBA00022741"/>
    </source>
</evidence>
<feature type="compositionally biased region" description="Low complexity" evidence="7">
    <location>
        <begin position="477"/>
        <end position="495"/>
    </location>
</feature>
<dbReference type="Pfam" id="PF05147">
    <property type="entry name" value="LANC_like"/>
    <property type="match status" value="1"/>
</dbReference>
<keyword evidence="4" id="KW-0547">Nucleotide-binding</keyword>
<proteinExistence type="predicted"/>
<reference evidence="9" key="1">
    <citation type="journal article" date="2014" name="Int. J. Syst. Evol. Microbiol.">
        <title>Complete genome sequence of Corynebacterium casei LMG S-19264T (=DSM 44701T), isolated from a smear-ripened cheese.</title>
        <authorList>
            <consortium name="US DOE Joint Genome Institute (JGI-PGF)"/>
            <person name="Walter F."/>
            <person name="Albersmeier A."/>
            <person name="Kalinowski J."/>
            <person name="Ruckert C."/>
        </authorList>
    </citation>
    <scope>NUCLEOTIDE SEQUENCE</scope>
    <source>
        <strain evidence="9">JCM 4633</strain>
    </source>
</reference>
<evidence type="ECO:0000256" key="2">
    <source>
        <dbReference type="ARBA" id="ARBA00022527"/>
    </source>
</evidence>
<dbReference type="SUPFAM" id="SSF56112">
    <property type="entry name" value="Protein kinase-like (PK-like)"/>
    <property type="match status" value="1"/>
</dbReference>
<protein>
    <recommendedName>
        <fullName evidence="1">non-specific serine/threonine protein kinase</fullName>
        <ecNumber evidence="1">2.7.11.1</ecNumber>
    </recommendedName>
</protein>
<dbReference type="Pfam" id="PF25816">
    <property type="entry name" value="RamC_N"/>
    <property type="match status" value="1"/>
</dbReference>
<dbReference type="InterPro" id="IPR000719">
    <property type="entry name" value="Prot_kinase_dom"/>
</dbReference>
<dbReference type="Gene3D" id="1.10.510.10">
    <property type="entry name" value="Transferase(Phosphotransferase) domain 1"/>
    <property type="match status" value="1"/>
</dbReference>
<dbReference type="SUPFAM" id="SSF158745">
    <property type="entry name" value="LanC-like"/>
    <property type="match status" value="1"/>
</dbReference>
<dbReference type="InterPro" id="IPR053524">
    <property type="entry name" value="Aerial_hyphae_peptide-synth"/>
</dbReference>
<dbReference type="Pfam" id="PF00069">
    <property type="entry name" value="Pkinase"/>
    <property type="match status" value="1"/>
</dbReference>
<evidence type="ECO:0000313" key="9">
    <source>
        <dbReference type="EMBL" id="GHC51245.1"/>
    </source>
</evidence>
<feature type="domain" description="Protein kinase" evidence="8">
    <location>
        <begin position="227"/>
        <end position="530"/>
    </location>
</feature>
<dbReference type="EC" id="2.7.11.1" evidence="1"/>
<dbReference type="PANTHER" id="PTHR43289">
    <property type="entry name" value="MITOGEN-ACTIVATED PROTEIN KINASE KINASE KINASE 20-RELATED"/>
    <property type="match status" value="1"/>
</dbReference>
<reference evidence="9" key="2">
    <citation type="submission" date="2020-09" db="EMBL/GenBank/DDBJ databases">
        <authorList>
            <person name="Sun Q."/>
            <person name="Ohkuma M."/>
        </authorList>
    </citation>
    <scope>NUCLEOTIDE SEQUENCE</scope>
    <source>
        <strain evidence="9">JCM 4633</strain>
    </source>
</reference>
<organism evidence="9 10">
    <name type="scientific">Streptomyces cinnamoneus</name>
    <name type="common">Streptoverticillium cinnamoneum</name>
    <dbReference type="NCBI Taxonomy" id="53446"/>
    <lineage>
        <taxon>Bacteria</taxon>
        <taxon>Bacillati</taxon>
        <taxon>Actinomycetota</taxon>
        <taxon>Actinomycetes</taxon>
        <taxon>Kitasatosporales</taxon>
        <taxon>Streptomycetaceae</taxon>
        <taxon>Streptomyces</taxon>
        <taxon>Streptomyces cinnamoneus group</taxon>
    </lineage>
</organism>
<evidence type="ECO:0000259" key="8">
    <source>
        <dbReference type="PROSITE" id="PS50011"/>
    </source>
</evidence>
<sequence length="855" mass="91411">MMLQYLNYCRPGDVFYDKPVVDEDSATAYGAGLADLPGQWRRETNADWAMVIPPGIDLPRQGWKIHVSATLENAEQVLKAVWDHCVPRGVTFKYIRNAQVLFRRNSKYGDRSASGKFITVYPLDEEHLATLLGELGELLDGSDGPYILSDLRWRAGCPLYVRYGAFVEQTVRNAAGETVHCVTDPDGNLVPDHRGPGFRPPAWAPLPACLTDALAARSAGTLRDFPFRATKALHFSNGGGVYEATDIRDGATVLLKEARPLAGLDDTGADAVARLEREHWALEQLAGLTRTPRLIDYRIGSEHYFLAREYVAGTPLFKAMEKRNPLLNRDLPAEEAAPYAQWALHVLDEIETGVREMHERGVVFGDLHPSNVLVREDGGDDGAPTIAFIDYEASSETSAEAGQPIGAPGFRAPAGYTGTAVDRYALGCLRLALFVPLTIMFSWSPRKVDQLIDVARRHFPLPADFADRVRADLGTGARPDAPAAAAEQPEPSWEPSGLPALRRAIADAITACATPGRDDRLHPGDIQQFLAPDGGVTFAHGAAGVLWALAVAGAPAPAGHTDWLLRAADRLTDPRPGFHDGLAGIAYALDHLGRTDEALGLLGRVTGAALDAADTTFHSGLPGIGLTWLHFAGRTGDGALLDAAAGIADRLVDGAGGSAAGRPRPGLLHGHAGTALFLLRLYERTQDAKLLHHAVEALRQDLADIGHPGQASGGDAPWRSPLLGAGSAGLGMVLHDALAHHDEPGFAAARDAIRDVTKPHFVQHAGLFHGRAGMALALAHMQDGDPEAEAALQRHVAAFAWHSHLLDGRPAFLGDQLLRLSADLATGAAGVLLATHAVHADAAVGLPFFRPSQER</sequence>
<name>A0A918WIQ0_STRCJ</name>
<accession>A0A918WIQ0</accession>
<dbReference type="SMART" id="SM00220">
    <property type="entry name" value="S_TKc"/>
    <property type="match status" value="1"/>
</dbReference>
<evidence type="ECO:0000256" key="6">
    <source>
        <dbReference type="ARBA" id="ARBA00022840"/>
    </source>
</evidence>